<keyword evidence="3" id="KW-0675">Receptor</keyword>
<proteinExistence type="predicted"/>
<gene>
    <name evidence="3" type="ORF">SpAn4DRAFT_0702</name>
</gene>
<evidence type="ECO:0000313" key="3">
    <source>
        <dbReference type="EMBL" id="CQR74240.1"/>
    </source>
</evidence>
<dbReference type="Proteomes" id="UP000049855">
    <property type="component" value="Unassembled WGS sequence"/>
</dbReference>
<dbReference type="GO" id="GO:0000160">
    <property type="term" value="P:phosphorelay signal transduction system"/>
    <property type="evidence" value="ECO:0007669"/>
    <property type="project" value="InterPro"/>
</dbReference>
<sequence length="120" mass="13512">MKTVLVVDDMLFMRMALKSILEKNGFTVIGNAENGVEAVKKYKECAPDLVTMDITMPEMSGLEALKKIKEYDQDAKVIMVSAMGQERFVKEAIMNGANYFIVKPFKEAKVLETLNKVVAW</sequence>
<evidence type="ECO:0000256" key="1">
    <source>
        <dbReference type="PROSITE-ProRule" id="PRU00169"/>
    </source>
</evidence>
<dbReference type="InterPro" id="IPR052048">
    <property type="entry name" value="ST_Response_Regulator"/>
</dbReference>
<dbReference type="CDD" id="cd17542">
    <property type="entry name" value="REC_CheY"/>
    <property type="match status" value="1"/>
</dbReference>
<dbReference type="SMART" id="SM00448">
    <property type="entry name" value="REC"/>
    <property type="match status" value="1"/>
</dbReference>
<dbReference type="PANTHER" id="PTHR43228:SF1">
    <property type="entry name" value="TWO-COMPONENT RESPONSE REGULATOR ARR22"/>
    <property type="match status" value="1"/>
</dbReference>
<organism evidence="3 4">
    <name type="scientific">Sporomusa ovata</name>
    <dbReference type="NCBI Taxonomy" id="2378"/>
    <lineage>
        <taxon>Bacteria</taxon>
        <taxon>Bacillati</taxon>
        <taxon>Bacillota</taxon>
        <taxon>Negativicutes</taxon>
        <taxon>Selenomonadales</taxon>
        <taxon>Sporomusaceae</taxon>
        <taxon>Sporomusa</taxon>
    </lineage>
</organism>
<reference evidence="4" key="1">
    <citation type="submission" date="2015-03" db="EMBL/GenBank/DDBJ databases">
        <authorList>
            <person name="Nijsse Bart"/>
        </authorList>
    </citation>
    <scope>NUCLEOTIDE SEQUENCE [LARGE SCALE GENOMIC DNA]</scope>
</reference>
<dbReference type="PROSITE" id="PS50110">
    <property type="entry name" value="RESPONSE_REGULATORY"/>
    <property type="match status" value="1"/>
</dbReference>
<keyword evidence="1" id="KW-0597">Phosphoprotein</keyword>
<feature type="domain" description="Response regulatory" evidence="2">
    <location>
        <begin position="3"/>
        <end position="118"/>
    </location>
</feature>
<dbReference type="PANTHER" id="PTHR43228">
    <property type="entry name" value="TWO-COMPONENT RESPONSE REGULATOR"/>
    <property type="match status" value="1"/>
</dbReference>
<name>A0A0U1L3K1_9FIRM</name>
<dbReference type="EMBL" id="CTRP01000014">
    <property type="protein sequence ID" value="CQR74240.1"/>
    <property type="molecule type" value="Genomic_DNA"/>
</dbReference>
<evidence type="ECO:0000259" key="2">
    <source>
        <dbReference type="PROSITE" id="PS50110"/>
    </source>
</evidence>
<protein>
    <submittedName>
        <fullName evidence="3">Chemotaxis regulator-transmits chemoreceptor signals to flagelllar motor components CheY</fullName>
    </submittedName>
</protein>
<dbReference type="Gene3D" id="3.40.50.2300">
    <property type="match status" value="1"/>
</dbReference>
<keyword evidence="4" id="KW-1185">Reference proteome</keyword>
<dbReference type="SUPFAM" id="SSF52172">
    <property type="entry name" value="CheY-like"/>
    <property type="match status" value="1"/>
</dbReference>
<dbReference type="InterPro" id="IPR001789">
    <property type="entry name" value="Sig_transdc_resp-reg_receiver"/>
</dbReference>
<dbReference type="Pfam" id="PF00072">
    <property type="entry name" value="Response_reg"/>
    <property type="match status" value="1"/>
</dbReference>
<feature type="modified residue" description="4-aspartylphosphate" evidence="1">
    <location>
        <position position="53"/>
    </location>
</feature>
<evidence type="ECO:0000313" key="4">
    <source>
        <dbReference type="Proteomes" id="UP000049855"/>
    </source>
</evidence>
<accession>A0A0U1L3K1</accession>
<dbReference type="RefSeq" id="WP_021170249.1">
    <property type="nucleotide sequence ID" value="NZ_CTRP01000014.1"/>
</dbReference>
<dbReference type="InterPro" id="IPR011006">
    <property type="entry name" value="CheY-like_superfamily"/>
</dbReference>
<dbReference type="AlphaFoldDB" id="A0A0U1L3K1"/>